<evidence type="ECO:0000313" key="2">
    <source>
        <dbReference type="EMBL" id="KAF3808643.1"/>
    </source>
</evidence>
<feature type="region of interest" description="Disordered" evidence="1">
    <location>
        <begin position="28"/>
        <end position="54"/>
    </location>
</feature>
<organism evidence="2 3">
    <name type="scientific">Colletotrichum gloeosporioides</name>
    <name type="common">Anthracnose fungus</name>
    <name type="synonym">Glomerella cingulata</name>
    <dbReference type="NCBI Taxonomy" id="474922"/>
    <lineage>
        <taxon>Eukaryota</taxon>
        <taxon>Fungi</taxon>
        <taxon>Dikarya</taxon>
        <taxon>Ascomycota</taxon>
        <taxon>Pezizomycotina</taxon>
        <taxon>Sordariomycetes</taxon>
        <taxon>Hypocreomycetidae</taxon>
        <taxon>Glomerellales</taxon>
        <taxon>Glomerellaceae</taxon>
        <taxon>Colletotrichum</taxon>
        <taxon>Colletotrichum gloeosporioides species complex</taxon>
    </lineage>
</organism>
<reference evidence="2" key="1">
    <citation type="journal article" date="2020" name="Phytopathology">
        <title>Genome sequence and comparative analysis of Colletotrichum gloeosporioides isolated from Liriodendron leaves.</title>
        <authorList>
            <person name="Fu F.F."/>
            <person name="Hao Z."/>
            <person name="Wang P."/>
            <person name="Lu Y."/>
            <person name="Xue L.J."/>
            <person name="Wei G."/>
            <person name="Tian Y."/>
            <person name="Baishi H."/>
            <person name="Xu H."/>
            <person name="Shi J."/>
            <person name="Cheng T."/>
            <person name="Wang G."/>
            <person name="Yi Y."/>
            <person name="Chen J."/>
        </authorList>
    </citation>
    <scope>NUCLEOTIDE SEQUENCE</scope>
    <source>
        <strain evidence="2">Lc1</strain>
    </source>
</reference>
<accession>A0A8H4CRC0</accession>
<proteinExistence type="predicted"/>
<keyword evidence="3" id="KW-1185">Reference proteome</keyword>
<name>A0A8H4CRC0_COLGL</name>
<dbReference type="GeneID" id="69013657"/>
<reference evidence="2" key="2">
    <citation type="submission" date="2020-03" db="EMBL/GenBank/DDBJ databases">
        <authorList>
            <person name="Fu F.-F."/>
            <person name="Chen J."/>
        </authorList>
    </citation>
    <scope>NUCLEOTIDE SEQUENCE</scope>
    <source>
        <strain evidence="2">Lc1</strain>
    </source>
</reference>
<dbReference type="EMBL" id="WVTB01000019">
    <property type="protein sequence ID" value="KAF3808643.1"/>
    <property type="molecule type" value="Genomic_DNA"/>
</dbReference>
<sequence>MRKNKKSKKARRHAKLLKRLEIKALSEGDLHLSKTVGPNKNHEDGLHEEDAPSSPVTRLIRLKVTNRASKNTNLTITSIRRDVRQFKDTTSTEIKEMFSDFENKMAMQLHALFKTSMRNEEVIEDINKSVAAQEAHASQQAREMDALRSYNHELLNVLAEEWEDSKTVENELRHALEKIAQNHKAAMKETMDNQRECLRRPIEKAQKGQCG</sequence>
<dbReference type="RefSeq" id="XP_045267802.1">
    <property type="nucleotide sequence ID" value="XM_045406510.1"/>
</dbReference>
<evidence type="ECO:0000256" key="1">
    <source>
        <dbReference type="SAM" id="MobiDB-lite"/>
    </source>
</evidence>
<protein>
    <submittedName>
        <fullName evidence="2">Uncharacterized protein</fullName>
    </submittedName>
</protein>
<dbReference type="Proteomes" id="UP000613401">
    <property type="component" value="Unassembled WGS sequence"/>
</dbReference>
<comment type="caution">
    <text evidence="2">The sequence shown here is derived from an EMBL/GenBank/DDBJ whole genome shotgun (WGS) entry which is preliminary data.</text>
</comment>
<dbReference type="AlphaFoldDB" id="A0A8H4CRC0"/>
<evidence type="ECO:0000313" key="3">
    <source>
        <dbReference type="Proteomes" id="UP000613401"/>
    </source>
</evidence>
<feature type="compositionally biased region" description="Basic and acidic residues" evidence="1">
    <location>
        <begin position="40"/>
        <end position="50"/>
    </location>
</feature>
<gene>
    <name evidence="2" type="ORF">GCG54_00006509</name>
</gene>